<dbReference type="RefSeq" id="WP_052324862.1">
    <property type="nucleotide sequence ID" value="NZ_JTCM02000041.1"/>
</dbReference>
<dbReference type="InterPro" id="IPR001107">
    <property type="entry name" value="Band_7"/>
</dbReference>
<dbReference type="EMBL" id="JTCM02000041">
    <property type="protein sequence ID" value="NEU74401.1"/>
    <property type="molecule type" value="Genomic_DNA"/>
</dbReference>
<dbReference type="Pfam" id="PF01145">
    <property type="entry name" value="Band_7"/>
    <property type="match status" value="1"/>
</dbReference>
<comment type="caution">
    <text evidence="4">The sequence shown here is derived from an EMBL/GenBank/DDBJ whole genome shotgun (WGS) entry which is preliminary data.</text>
</comment>
<proteinExistence type="predicted"/>
<evidence type="ECO:0000259" key="3">
    <source>
        <dbReference type="Pfam" id="PF01145"/>
    </source>
</evidence>
<reference evidence="4 5" key="1">
    <citation type="journal article" date="2015" name="Genome Announc.">
        <title>Draft Genome Sequence of Cyanobacterium Hassallia byssoidea Strain VB512170, Isolated from Monuments in India.</title>
        <authorList>
            <person name="Singh D."/>
            <person name="Chandrababunaidu M.M."/>
            <person name="Panda A."/>
            <person name="Sen D."/>
            <person name="Bhattacharyya S."/>
            <person name="Adhikary S.P."/>
            <person name="Tripathy S."/>
        </authorList>
    </citation>
    <scope>NUCLEOTIDE SEQUENCE [LARGE SCALE GENOMIC DNA]</scope>
    <source>
        <strain evidence="4 5">VB512170</strain>
    </source>
</reference>
<keyword evidence="5" id="KW-1185">Reference proteome</keyword>
<gene>
    <name evidence="4" type="ORF">PI95_018000</name>
</gene>
<protein>
    <submittedName>
        <fullName evidence="4">Flotillin family protein</fullName>
    </submittedName>
</protein>
<dbReference type="Proteomes" id="UP000031549">
    <property type="component" value="Unassembled WGS sequence"/>
</dbReference>
<organism evidence="4 5">
    <name type="scientific">Hassallia byssoidea VB512170</name>
    <dbReference type="NCBI Taxonomy" id="1304833"/>
    <lineage>
        <taxon>Bacteria</taxon>
        <taxon>Bacillati</taxon>
        <taxon>Cyanobacteriota</taxon>
        <taxon>Cyanophyceae</taxon>
        <taxon>Nostocales</taxon>
        <taxon>Tolypothrichaceae</taxon>
        <taxon>Hassallia</taxon>
    </lineage>
</organism>
<accession>A0A846HD98</accession>
<evidence type="ECO:0000256" key="1">
    <source>
        <dbReference type="SAM" id="Coils"/>
    </source>
</evidence>
<feature type="coiled-coil region" evidence="1">
    <location>
        <begin position="585"/>
        <end position="614"/>
    </location>
</feature>
<feature type="compositionally biased region" description="Polar residues" evidence="2">
    <location>
        <begin position="735"/>
        <end position="752"/>
    </location>
</feature>
<name>A0A846HD98_9CYAN</name>
<sequence>MTTKLFISKLVKSSVALGSIAIISQSIDSLNPRLTTASAENPPHLSSHSTTISLQTNLTKPIDQPVTTAGISLGWVGGIFLGLGVIGLSAIALKGIVVIGNNEVGIVIKKYNLNPFFPKLPAGQLIALKGEAGSQAKILTPGMHWGYFPQMYIIRKQAVINIYPEEIGLVVAKDGANMPSGQNFGKFVECNNFQDADAFITNGGQKGQQLAILTAGTYQINTELFEISKKLVINITQGQIGLVVAKDGANMPPEQLLGKVVDCSNFQDSCKFITNGGQKGRQLAILTTGTYQINTDLFTVITAANATRYNMNSKDLQVYTVEAGKIGIVTTYDGISIKPDEIAGSPVPGHGNFQNGQKFIDVGGCKGLQQEILPPGSWNLNPWFVKVEQVELTDVPVGAVGVVISHVGKPSENKAGVVEPGYKGVWNTSLRPGKHVINTKVMNVEIVPTQPITLDWSNKIKLPTNYDANLHPLQVRSKDGFCFDIEVTQVIGIAEENAPTMIYRVGNTIGGSASNSIKALIVKVLQPAVSNYFCNSAQNSEALDFLDKRSDQQRQAKDYIKSALNDFAVEALDTLIGEIDLPEQLEKILTDRKIAQEQRKTIEAERETEKERQNLAYEKAVTNKQADRVKAQEDVKIAELNAIAAKYGIEVEVERVQLLREVEIVVLEKTIDIIGREGWLDIEKLKELVKLKLPEVWVSNSHDGGSGLIDAIMPQVLRTLKTTTINSNNSLSTTHQANQRLDSSTSTALPQG</sequence>
<evidence type="ECO:0000313" key="5">
    <source>
        <dbReference type="Proteomes" id="UP000031549"/>
    </source>
</evidence>
<keyword evidence="1" id="KW-0175">Coiled coil</keyword>
<feature type="domain" description="Band 7" evidence="3">
    <location>
        <begin position="395"/>
        <end position="610"/>
    </location>
</feature>
<evidence type="ECO:0000256" key="2">
    <source>
        <dbReference type="SAM" id="MobiDB-lite"/>
    </source>
</evidence>
<evidence type="ECO:0000313" key="4">
    <source>
        <dbReference type="EMBL" id="NEU74401.1"/>
    </source>
</evidence>
<dbReference type="AlphaFoldDB" id="A0A846HD98"/>
<feature type="region of interest" description="Disordered" evidence="2">
    <location>
        <begin position="727"/>
        <end position="752"/>
    </location>
</feature>